<protein>
    <submittedName>
        <fullName evidence="2">Uncharacterized protein</fullName>
    </submittedName>
</protein>
<dbReference type="AlphaFoldDB" id="A0A067K4I3"/>
<accession>A0A067K4I3</accession>
<keyword evidence="3" id="KW-1185">Reference proteome</keyword>
<organism evidence="2 3">
    <name type="scientific">Jatropha curcas</name>
    <name type="common">Barbados nut</name>
    <dbReference type="NCBI Taxonomy" id="180498"/>
    <lineage>
        <taxon>Eukaryota</taxon>
        <taxon>Viridiplantae</taxon>
        <taxon>Streptophyta</taxon>
        <taxon>Embryophyta</taxon>
        <taxon>Tracheophyta</taxon>
        <taxon>Spermatophyta</taxon>
        <taxon>Magnoliopsida</taxon>
        <taxon>eudicotyledons</taxon>
        <taxon>Gunneridae</taxon>
        <taxon>Pentapetalae</taxon>
        <taxon>rosids</taxon>
        <taxon>fabids</taxon>
        <taxon>Malpighiales</taxon>
        <taxon>Euphorbiaceae</taxon>
        <taxon>Crotonoideae</taxon>
        <taxon>Jatropheae</taxon>
        <taxon>Jatropha</taxon>
    </lineage>
</organism>
<evidence type="ECO:0000313" key="3">
    <source>
        <dbReference type="Proteomes" id="UP000027138"/>
    </source>
</evidence>
<reference evidence="2 3" key="1">
    <citation type="journal article" date="2014" name="PLoS ONE">
        <title>Global Analysis of Gene Expression Profiles in Physic Nut (Jatropha curcas L.) Seedlings Exposed to Salt Stress.</title>
        <authorList>
            <person name="Zhang L."/>
            <person name="Zhang C."/>
            <person name="Wu P."/>
            <person name="Chen Y."/>
            <person name="Li M."/>
            <person name="Jiang H."/>
            <person name="Wu G."/>
        </authorList>
    </citation>
    <scope>NUCLEOTIDE SEQUENCE [LARGE SCALE GENOMIC DNA]</scope>
    <source>
        <strain evidence="3">cv. GZQX0401</strain>
        <tissue evidence="2">Young leaves</tissue>
    </source>
</reference>
<gene>
    <name evidence="2" type="ORF">JCGZ_19120</name>
</gene>
<proteinExistence type="predicted"/>
<feature type="region of interest" description="Disordered" evidence="1">
    <location>
        <begin position="144"/>
        <end position="169"/>
    </location>
</feature>
<dbReference type="EMBL" id="KK914722">
    <property type="protein sequence ID" value="KDP29963.1"/>
    <property type="molecule type" value="Genomic_DNA"/>
</dbReference>
<evidence type="ECO:0000256" key="1">
    <source>
        <dbReference type="SAM" id="MobiDB-lite"/>
    </source>
</evidence>
<dbReference type="Proteomes" id="UP000027138">
    <property type="component" value="Unassembled WGS sequence"/>
</dbReference>
<sequence length="169" mass="18609">MAAEKVMDWLLGDAVINPVTRPLSHGMKLWEFVLNKGTLISLWHNLPSHLWMGRNGGPCGVCHLGSGLAPLLCGSHHNACTQLLVHVPPPIEFDPFVEEEELDRGQGIAPVQVSIDDYNEVCQLYEAARLKLVVPRLSDEHRVDMAPLTGRGQGMERGRRAGHGSGRRP</sequence>
<name>A0A067K4I3_JATCU</name>
<evidence type="ECO:0000313" key="2">
    <source>
        <dbReference type="EMBL" id="KDP29963.1"/>
    </source>
</evidence>
<feature type="compositionally biased region" description="Basic residues" evidence="1">
    <location>
        <begin position="160"/>
        <end position="169"/>
    </location>
</feature>